<feature type="compositionally biased region" description="Basic and acidic residues" evidence="1">
    <location>
        <begin position="117"/>
        <end position="131"/>
    </location>
</feature>
<dbReference type="AlphaFoldDB" id="Q0RZC0"/>
<evidence type="ECO:0000313" key="2">
    <source>
        <dbReference type="EMBL" id="ABG99366.1"/>
    </source>
</evidence>
<reference evidence="3" key="1">
    <citation type="journal article" date="2006" name="Proc. Natl. Acad. Sci. U.S.A.">
        <title>The complete genome of Rhodococcus sp. RHA1 provides insights into a catabolic powerhouse.</title>
        <authorList>
            <person name="McLeod M.P."/>
            <person name="Warren R.L."/>
            <person name="Hsiao W.W.L."/>
            <person name="Araki N."/>
            <person name="Myhre M."/>
            <person name="Fernandes C."/>
            <person name="Miyazawa D."/>
            <person name="Wong W."/>
            <person name="Lillquist A.L."/>
            <person name="Wang D."/>
            <person name="Dosanjh M."/>
            <person name="Hara H."/>
            <person name="Petrescu A."/>
            <person name="Morin R.D."/>
            <person name="Yang G."/>
            <person name="Stott J.M."/>
            <person name="Schein J.E."/>
            <person name="Shin H."/>
            <person name="Smailus D."/>
            <person name="Siddiqui A.S."/>
            <person name="Marra M.A."/>
            <person name="Jones S.J.M."/>
            <person name="Holt R."/>
            <person name="Brinkman F.S.L."/>
            <person name="Miyauchi K."/>
            <person name="Fukuda M."/>
            <person name="Davies J.E."/>
            <person name="Mohn W.W."/>
            <person name="Eltis L.D."/>
        </authorList>
    </citation>
    <scope>NUCLEOTIDE SEQUENCE [LARGE SCALE GENOMIC DNA]</scope>
    <source>
        <strain evidence="3">RHA1</strain>
    </source>
</reference>
<organism evidence="2 3">
    <name type="scientific">Rhodococcus jostii (strain RHA1)</name>
    <dbReference type="NCBI Taxonomy" id="101510"/>
    <lineage>
        <taxon>Bacteria</taxon>
        <taxon>Bacillati</taxon>
        <taxon>Actinomycetota</taxon>
        <taxon>Actinomycetes</taxon>
        <taxon>Mycobacteriales</taxon>
        <taxon>Nocardiaceae</taxon>
        <taxon>Rhodococcus</taxon>
    </lineage>
</organism>
<gene>
    <name evidence="2" type="ordered locus">RHA1_ro08322</name>
</gene>
<protein>
    <submittedName>
        <fullName evidence="2">Uncharacterized protein</fullName>
    </submittedName>
</protein>
<proteinExistence type="predicted"/>
<keyword evidence="2" id="KW-0614">Plasmid</keyword>
<evidence type="ECO:0000313" key="3">
    <source>
        <dbReference type="Proteomes" id="UP000008710"/>
    </source>
</evidence>
<dbReference type="KEGG" id="rha:RHA1_ro08322"/>
<dbReference type="HOGENOM" id="CLU_1804693_0_0_11"/>
<dbReference type="EMBL" id="CP000432">
    <property type="protein sequence ID" value="ABG99366.1"/>
    <property type="molecule type" value="Genomic_DNA"/>
</dbReference>
<accession>Q0RZC0</accession>
<name>Q0RZC0_RHOJR</name>
<geneLocation type="plasmid" evidence="2 3">
    <name>pRHL1</name>
</geneLocation>
<sequence>MHADCRRPGWVSCWGYFSASRSLVRPMGHRQEECLLVDDRGGVHATSPVLVEKFEDAAATVVGGVERSPTDDTAVADLHLNRPGAGPQNYPGTALLDPTRQPHIAHPGPPPQLVHTETAEHLRRKYREDPLSPRAHCSSCPPR</sequence>
<feature type="region of interest" description="Disordered" evidence="1">
    <location>
        <begin position="77"/>
        <end position="143"/>
    </location>
</feature>
<evidence type="ECO:0000256" key="1">
    <source>
        <dbReference type="SAM" id="MobiDB-lite"/>
    </source>
</evidence>
<dbReference type="Proteomes" id="UP000008710">
    <property type="component" value="Plasmid pRHL1"/>
</dbReference>